<proteinExistence type="predicted"/>
<dbReference type="EMBL" id="CP003009">
    <property type="protein sequence ID" value="AEO64715.1"/>
    <property type="molecule type" value="Genomic_DNA"/>
</dbReference>
<dbReference type="RefSeq" id="XP_003651051.1">
    <property type="nucleotide sequence ID" value="XM_003651003.1"/>
</dbReference>
<dbReference type="KEGG" id="ttt:THITE_158633"/>
<feature type="compositionally biased region" description="Basic residues" evidence="1">
    <location>
        <begin position="110"/>
        <end position="119"/>
    </location>
</feature>
<keyword evidence="3" id="KW-1185">Reference proteome</keyword>
<name>G2QVY3_THETT</name>
<feature type="region of interest" description="Disordered" evidence="1">
    <location>
        <begin position="140"/>
        <end position="179"/>
    </location>
</feature>
<dbReference type="GeneID" id="11523669"/>
<dbReference type="OrthoDB" id="4590718at2759"/>
<feature type="region of interest" description="Disordered" evidence="1">
    <location>
        <begin position="1"/>
        <end position="121"/>
    </location>
</feature>
<gene>
    <name evidence="2" type="ORF">THITE_158633</name>
</gene>
<dbReference type="GO" id="GO:0046983">
    <property type="term" value="F:protein dimerization activity"/>
    <property type="evidence" value="ECO:0007669"/>
    <property type="project" value="InterPro"/>
</dbReference>
<feature type="compositionally biased region" description="Polar residues" evidence="1">
    <location>
        <begin position="1"/>
        <end position="26"/>
    </location>
</feature>
<dbReference type="InterPro" id="IPR036638">
    <property type="entry name" value="HLH_DNA-bd_sf"/>
</dbReference>
<protein>
    <submittedName>
        <fullName evidence="2">Uncharacterized protein</fullName>
    </submittedName>
</protein>
<reference evidence="2 3" key="1">
    <citation type="journal article" date="2011" name="Nat. Biotechnol.">
        <title>Comparative genomic analysis of the thermophilic biomass-degrading fungi Myceliophthora thermophila and Thielavia terrestris.</title>
        <authorList>
            <person name="Berka R.M."/>
            <person name="Grigoriev I.V."/>
            <person name="Otillar R."/>
            <person name="Salamov A."/>
            <person name="Grimwood J."/>
            <person name="Reid I."/>
            <person name="Ishmael N."/>
            <person name="John T."/>
            <person name="Darmond C."/>
            <person name="Moisan M.-C."/>
            <person name="Henrissat B."/>
            <person name="Coutinho P.M."/>
            <person name="Lombard V."/>
            <person name="Natvig D.O."/>
            <person name="Lindquist E."/>
            <person name="Schmutz J."/>
            <person name="Lucas S."/>
            <person name="Harris P."/>
            <person name="Powlowski J."/>
            <person name="Bellemare A."/>
            <person name="Taylor D."/>
            <person name="Butler G."/>
            <person name="de Vries R.P."/>
            <person name="Allijn I.E."/>
            <person name="van den Brink J."/>
            <person name="Ushinsky S."/>
            <person name="Storms R."/>
            <person name="Powell A.J."/>
            <person name="Paulsen I.T."/>
            <person name="Elbourne L.D.H."/>
            <person name="Baker S.E."/>
            <person name="Magnuson J."/>
            <person name="LaBoissiere S."/>
            <person name="Clutterbuck A.J."/>
            <person name="Martinez D."/>
            <person name="Wogulis M."/>
            <person name="de Leon A.L."/>
            <person name="Rey M.W."/>
            <person name="Tsang A."/>
        </authorList>
    </citation>
    <scope>NUCLEOTIDE SEQUENCE [LARGE SCALE GENOMIC DNA]</scope>
    <source>
        <strain evidence="3">ATCC 38088 / NRRL 8126</strain>
    </source>
</reference>
<evidence type="ECO:0000313" key="2">
    <source>
        <dbReference type="EMBL" id="AEO64715.1"/>
    </source>
</evidence>
<dbReference type="Proteomes" id="UP000008181">
    <property type="component" value="Chromosome 1"/>
</dbReference>
<evidence type="ECO:0000256" key="1">
    <source>
        <dbReference type="SAM" id="MobiDB-lite"/>
    </source>
</evidence>
<feature type="compositionally biased region" description="Polar residues" evidence="1">
    <location>
        <begin position="83"/>
        <end position="101"/>
    </location>
</feature>
<accession>G2QVY3</accession>
<organism evidence="2 3">
    <name type="scientific">Thermothielavioides terrestris (strain ATCC 38088 / NRRL 8126)</name>
    <name type="common">Thielavia terrestris</name>
    <dbReference type="NCBI Taxonomy" id="578455"/>
    <lineage>
        <taxon>Eukaryota</taxon>
        <taxon>Fungi</taxon>
        <taxon>Dikarya</taxon>
        <taxon>Ascomycota</taxon>
        <taxon>Pezizomycotina</taxon>
        <taxon>Sordariomycetes</taxon>
        <taxon>Sordariomycetidae</taxon>
        <taxon>Sordariales</taxon>
        <taxon>Chaetomiaceae</taxon>
        <taxon>Thermothielavioides</taxon>
        <taxon>Thermothielavioides terrestris</taxon>
    </lineage>
</organism>
<dbReference type="AlphaFoldDB" id="G2QVY3"/>
<dbReference type="Gene3D" id="4.10.280.10">
    <property type="entry name" value="Helix-loop-helix DNA-binding domain"/>
    <property type="match status" value="1"/>
</dbReference>
<evidence type="ECO:0000313" key="3">
    <source>
        <dbReference type="Proteomes" id="UP000008181"/>
    </source>
</evidence>
<dbReference type="HOGENOM" id="CLU_1262287_0_0_1"/>
<sequence length="219" mass="24021">MAVIQTDQPSNAKPRQQSTERSSNARPMSAEPAAYTKANMHDSPKKRRARPPAHGPIHGDSADTRSNAGKQHASADTKLLTRQDPNTPQDSPSHPMTTSETPAPPDQRRKQNRVGKRYRDKLGAEFESLQAALHVRCSSHDDLATEVQEQEQGDKNTGGEQNAPSPGQPSKACGSRSRGVNKAKILELARQRVGVLLQERETVMAERNRLLLEKALGGW</sequence>